<dbReference type="InterPro" id="IPR000719">
    <property type="entry name" value="Prot_kinase_dom"/>
</dbReference>
<organism evidence="10 11">
    <name type="scientific">Rubripirellula lacrimiformis</name>
    <dbReference type="NCBI Taxonomy" id="1930273"/>
    <lineage>
        <taxon>Bacteria</taxon>
        <taxon>Pseudomonadati</taxon>
        <taxon>Planctomycetota</taxon>
        <taxon>Planctomycetia</taxon>
        <taxon>Pirellulales</taxon>
        <taxon>Pirellulaceae</taxon>
        <taxon>Rubripirellula</taxon>
    </lineage>
</organism>
<dbReference type="EC" id="2.7.11.1" evidence="1"/>
<dbReference type="PROSITE" id="PS00108">
    <property type="entry name" value="PROTEIN_KINASE_ST"/>
    <property type="match status" value="1"/>
</dbReference>
<keyword evidence="4 7" id="KW-0547">Nucleotide-binding</keyword>
<dbReference type="PANTHER" id="PTHR43289:SF6">
    <property type="entry name" value="SERINE_THREONINE-PROTEIN KINASE NEKL-3"/>
    <property type="match status" value="1"/>
</dbReference>
<dbReference type="Gene3D" id="1.10.510.10">
    <property type="entry name" value="Transferase(Phosphotransferase) domain 1"/>
    <property type="match status" value="1"/>
</dbReference>
<dbReference type="InterPro" id="IPR041916">
    <property type="entry name" value="Anti_sigma_zinc_sf"/>
</dbReference>
<keyword evidence="11" id="KW-1185">Reference proteome</keyword>
<dbReference type="Gene3D" id="1.10.10.1320">
    <property type="entry name" value="Anti-sigma factor, zinc-finger domain"/>
    <property type="match status" value="1"/>
</dbReference>
<dbReference type="Pfam" id="PF00069">
    <property type="entry name" value="Pkinase"/>
    <property type="match status" value="1"/>
</dbReference>
<protein>
    <recommendedName>
        <fullName evidence="1">non-specific serine/threonine protein kinase</fullName>
        <ecNumber evidence="1">2.7.11.1</ecNumber>
    </recommendedName>
</protein>
<keyword evidence="8" id="KW-0812">Transmembrane</keyword>
<dbReference type="InterPro" id="IPR008271">
    <property type="entry name" value="Ser/Thr_kinase_AS"/>
</dbReference>
<dbReference type="InterPro" id="IPR017441">
    <property type="entry name" value="Protein_kinase_ATP_BS"/>
</dbReference>
<evidence type="ECO:0000259" key="9">
    <source>
        <dbReference type="PROSITE" id="PS50011"/>
    </source>
</evidence>
<evidence type="ECO:0000256" key="7">
    <source>
        <dbReference type="PROSITE-ProRule" id="PRU10141"/>
    </source>
</evidence>
<evidence type="ECO:0000256" key="1">
    <source>
        <dbReference type="ARBA" id="ARBA00012513"/>
    </source>
</evidence>
<evidence type="ECO:0000256" key="5">
    <source>
        <dbReference type="ARBA" id="ARBA00022777"/>
    </source>
</evidence>
<dbReference type="Proteomes" id="UP000318538">
    <property type="component" value="Chromosome"/>
</dbReference>
<feature type="transmembrane region" description="Helical" evidence="8">
    <location>
        <begin position="395"/>
        <end position="413"/>
    </location>
</feature>
<gene>
    <name evidence="10" type="primary">pknB_1</name>
    <name evidence="10" type="ORF">K227x_11280</name>
</gene>
<evidence type="ECO:0000313" key="10">
    <source>
        <dbReference type="EMBL" id="QDT02750.1"/>
    </source>
</evidence>
<dbReference type="GO" id="GO:0004674">
    <property type="term" value="F:protein serine/threonine kinase activity"/>
    <property type="evidence" value="ECO:0007669"/>
    <property type="project" value="UniProtKB-KW"/>
</dbReference>
<dbReference type="PROSITE" id="PS00107">
    <property type="entry name" value="PROTEIN_KINASE_ATP"/>
    <property type="match status" value="1"/>
</dbReference>
<feature type="binding site" evidence="7">
    <location>
        <position position="134"/>
    </location>
    <ligand>
        <name>ATP</name>
        <dbReference type="ChEBI" id="CHEBI:30616"/>
    </ligand>
</feature>
<dbReference type="RefSeq" id="WP_145168562.1">
    <property type="nucleotide sequence ID" value="NZ_CP036525.1"/>
</dbReference>
<keyword evidence="8" id="KW-1133">Transmembrane helix</keyword>
<proteinExistence type="predicted"/>
<dbReference type="KEGG" id="rlc:K227x_11280"/>
<evidence type="ECO:0000256" key="8">
    <source>
        <dbReference type="SAM" id="Phobius"/>
    </source>
</evidence>
<dbReference type="Gene3D" id="3.30.200.20">
    <property type="entry name" value="Phosphorylase Kinase, domain 1"/>
    <property type="match status" value="1"/>
</dbReference>
<dbReference type="SMART" id="SM00220">
    <property type="entry name" value="S_TKc"/>
    <property type="match status" value="1"/>
</dbReference>
<keyword evidence="8" id="KW-0472">Membrane</keyword>
<dbReference type="EMBL" id="CP036525">
    <property type="protein sequence ID" value="QDT02750.1"/>
    <property type="molecule type" value="Genomic_DNA"/>
</dbReference>
<dbReference type="PANTHER" id="PTHR43289">
    <property type="entry name" value="MITOGEN-ACTIVATED PROTEIN KINASE KINASE KINASE 20-RELATED"/>
    <property type="match status" value="1"/>
</dbReference>
<dbReference type="InterPro" id="IPR011009">
    <property type="entry name" value="Kinase-like_dom_sf"/>
</dbReference>
<keyword evidence="5 10" id="KW-0418">Kinase</keyword>
<feature type="domain" description="Protein kinase" evidence="9">
    <location>
        <begin position="105"/>
        <end position="374"/>
    </location>
</feature>
<keyword evidence="3 10" id="KW-0808">Transferase</keyword>
<dbReference type="FunFam" id="1.10.510.10:FF:000021">
    <property type="entry name" value="Serine/threonine protein kinase"/>
    <property type="match status" value="1"/>
</dbReference>
<keyword evidence="6 7" id="KW-0067">ATP-binding</keyword>
<evidence type="ECO:0000256" key="3">
    <source>
        <dbReference type="ARBA" id="ARBA00022679"/>
    </source>
</evidence>
<dbReference type="SUPFAM" id="SSF56112">
    <property type="entry name" value="Protein kinase-like (PK-like)"/>
    <property type="match status" value="1"/>
</dbReference>
<name>A0A517N6K7_9BACT</name>
<dbReference type="CDD" id="cd14014">
    <property type="entry name" value="STKc_PknB_like"/>
    <property type="match status" value="1"/>
</dbReference>
<evidence type="ECO:0000313" key="11">
    <source>
        <dbReference type="Proteomes" id="UP000318538"/>
    </source>
</evidence>
<dbReference type="GO" id="GO:0005524">
    <property type="term" value="F:ATP binding"/>
    <property type="evidence" value="ECO:0007669"/>
    <property type="project" value="UniProtKB-UniRule"/>
</dbReference>
<keyword evidence="2" id="KW-0723">Serine/threonine-protein kinase</keyword>
<reference evidence="10 11" key="1">
    <citation type="submission" date="2019-02" db="EMBL/GenBank/DDBJ databases">
        <title>Deep-cultivation of Planctomycetes and their phenomic and genomic characterization uncovers novel biology.</title>
        <authorList>
            <person name="Wiegand S."/>
            <person name="Jogler M."/>
            <person name="Boedeker C."/>
            <person name="Pinto D."/>
            <person name="Vollmers J."/>
            <person name="Rivas-Marin E."/>
            <person name="Kohn T."/>
            <person name="Peeters S.H."/>
            <person name="Heuer A."/>
            <person name="Rast P."/>
            <person name="Oberbeckmann S."/>
            <person name="Bunk B."/>
            <person name="Jeske O."/>
            <person name="Meyerdierks A."/>
            <person name="Storesund J.E."/>
            <person name="Kallscheuer N."/>
            <person name="Luecker S."/>
            <person name="Lage O.M."/>
            <person name="Pohl T."/>
            <person name="Merkel B.J."/>
            <person name="Hornburger P."/>
            <person name="Mueller R.-W."/>
            <person name="Bruemmer F."/>
            <person name="Labrenz M."/>
            <person name="Spormann A.M."/>
            <person name="Op den Camp H."/>
            <person name="Overmann J."/>
            <person name="Amann R."/>
            <person name="Jetten M.S.M."/>
            <person name="Mascher T."/>
            <person name="Medema M.H."/>
            <person name="Devos D.P."/>
            <person name="Kaster A.-K."/>
            <person name="Ovreas L."/>
            <person name="Rohde M."/>
            <person name="Galperin M.Y."/>
            <person name="Jogler C."/>
        </authorList>
    </citation>
    <scope>NUCLEOTIDE SEQUENCE [LARGE SCALE GENOMIC DNA]</scope>
    <source>
        <strain evidence="10 11">K22_7</strain>
    </source>
</reference>
<dbReference type="PROSITE" id="PS50011">
    <property type="entry name" value="PROTEIN_KINASE_DOM"/>
    <property type="match status" value="1"/>
</dbReference>
<evidence type="ECO:0000256" key="4">
    <source>
        <dbReference type="ARBA" id="ARBA00022741"/>
    </source>
</evidence>
<accession>A0A517N6K7</accession>
<evidence type="ECO:0000256" key="2">
    <source>
        <dbReference type="ARBA" id="ARBA00022527"/>
    </source>
</evidence>
<dbReference type="AlphaFoldDB" id="A0A517N6K7"/>
<evidence type="ECO:0000256" key="6">
    <source>
        <dbReference type="ARBA" id="ARBA00022840"/>
    </source>
</evidence>
<dbReference type="OrthoDB" id="6111975at2"/>
<sequence length="473" mass="51490">MKSDHPSEAMLAASICQQADQATEDAVAAHLTQCPQCRIRLDAMAVGDDAGQEIFEVLRRESDAAKSSGTIDQVRRLEHESIVDFAVAFLEPSTRSDALGRLGEFEILSVIGHGGMGIVLKGFQEELNRPVAVKVMSPHLATVAVARKRFLREAQATAAVVHPNVMPILSVSESSSLPFLVMPFVACHSLQQRLDADGAMPLVDTLRIAVQVAHGLAAAHAQGLVHRDVKPANILLERSVDRAMLTDFGLARAADDVTVTRSGVIAGTPQYMSPEQARGSAIDARSDLFSFGSVIHAMAIGRPPFRAETSYGILRKITDDDVQPMRDQSADVPQWLDRLVQRLLSKDPADRPQSAAELAETLETCLAHVQQPTLNRLPDSLVLPRKPRPMNRNTVVILAATLAIAISLLSMWFRMPTRNVLPAPQPSFVTMPTVPVPIVPVPTVRPMEPEPSIDQQIQSLQNEIDQMQSQLDS</sequence>